<dbReference type="PANTHER" id="PTHR24260:SF136">
    <property type="entry name" value="GH08193P-RELATED"/>
    <property type="match status" value="1"/>
</dbReference>
<evidence type="ECO:0000256" key="1">
    <source>
        <dbReference type="ARBA" id="ARBA00023157"/>
    </source>
</evidence>
<keyword evidence="1" id="KW-1015">Disulfide bond</keyword>
<gene>
    <name evidence="4" type="ORF">AUC68_10605</name>
</gene>
<evidence type="ECO:0000313" key="4">
    <source>
        <dbReference type="EMBL" id="ODR97958.1"/>
    </source>
</evidence>
<dbReference type="Proteomes" id="UP000094501">
    <property type="component" value="Unassembled WGS sequence"/>
</dbReference>
<dbReference type="STRING" id="1774968.AUC68_10605"/>
<dbReference type="Gene3D" id="2.40.10.10">
    <property type="entry name" value="Trypsin-like serine proteases"/>
    <property type="match status" value="1"/>
</dbReference>
<organism evidence="4 5">
    <name type="scientific">Methyloceanibacter methanicus</name>
    <dbReference type="NCBI Taxonomy" id="1774968"/>
    <lineage>
        <taxon>Bacteria</taxon>
        <taxon>Pseudomonadati</taxon>
        <taxon>Pseudomonadota</taxon>
        <taxon>Alphaproteobacteria</taxon>
        <taxon>Hyphomicrobiales</taxon>
        <taxon>Hyphomicrobiaceae</taxon>
        <taxon>Methyloceanibacter</taxon>
    </lineage>
</organism>
<accession>A0A1E3VWP0</accession>
<keyword evidence="5" id="KW-1185">Reference proteome</keyword>
<evidence type="ECO:0000259" key="3">
    <source>
        <dbReference type="PROSITE" id="PS50240"/>
    </source>
</evidence>
<dbReference type="PANTHER" id="PTHR24260">
    <property type="match status" value="1"/>
</dbReference>
<dbReference type="EMBL" id="LPWG01000014">
    <property type="protein sequence ID" value="ODR97958.1"/>
    <property type="molecule type" value="Genomic_DNA"/>
</dbReference>
<dbReference type="SUPFAM" id="SSF50494">
    <property type="entry name" value="Trypsin-like serine proteases"/>
    <property type="match status" value="1"/>
</dbReference>
<dbReference type="InterPro" id="IPR001254">
    <property type="entry name" value="Trypsin_dom"/>
</dbReference>
<evidence type="ECO:0000256" key="2">
    <source>
        <dbReference type="SAM" id="SignalP"/>
    </source>
</evidence>
<dbReference type="PROSITE" id="PS00135">
    <property type="entry name" value="TRYPSIN_SER"/>
    <property type="match status" value="1"/>
</dbReference>
<dbReference type="Pfam" id="PF00089">
    <property type="entry name" value="Trypsin"/>
    <property type="match status" value="1"/>
</dbReference>
<dbReference type="InterPro" id="IPR001314">
    <property type="entry name" value="Peptidase_S1A"/>
</dbReference>
<dbReference type="InterPro" id="IPR051333">
    <property type="entry name" value="CLIP_Serine_Protease"/>
</dbReference>
<dbReference type="InterPro" id="IPR043504">
    <property type="entry name" value="Peptidase_S1_PA_chymotrypsin"/>
</dbReference>
<reference evidence="4 5" key="1">
    <citation type="journal article" date="2016" name="Environ. Microbiol.">
        <title>New Methyloceanibacter diversity from North Sea sediments includes methanotroph containing solely the soluble methane monooxygenase.</title>
        <authorList>
            <person name="Vekeman B."/>
            <person name="Kerckhof F.M."/>
            <person name="Cremers G."/>
            <person name="de Vos P."/>
            <person name="Vandamme P."/>
            <person name="Boon N."/>
            <person name="Op den Camp H.J."/>
            <person name="Heylen K."/>
        </authorList>
    </citation>
    <scope>NUCLEOTIDE SEQUENCE [LARGE SCALE GENOMIC DNA]</scope>
    <source>
        <strain evidence="4 5">R-67174</strain>
    </source>
</reference>
<proteinExistence type="predicted"/>
<sequence>MPRVPTTVSGWPFLVLLVALAFPNSAAQTLPRGIEDRSERFPFVVEIAQYGRMICSGTVLYPRVVVTSAHCLQQVTRALGRRFYVDAYLQPKELFVHVVMKGRMRSFAVASVEIAPGWLGGEKSQSSSARLPHDLALLVTAAPIAVDLPRAVSDTDPASLPRPSTVKTGRPGVLVAFGGTRCLAPGDCDDAGVRRYLPVTLKDAADCFKTRLDRDAGLPETIWCMDETVLPGDSGGALLIEDEDEALRYVGVISAQRGLPPELATVSGRRQSAATALSANLDFIEETARSLGYGRASSDP</sequence>
<keyword evidence="2" id="KW-0732">Signal</keyword>
<name>A0A1E3VWP0_9HYPH</name>
<dbReference type="GO" id="GO:0006508">
    <property type="term" value="P:proteolysis"/>
    <property type="evidence" value="ECO:0007669"/>
    <property type="project" value="InterPro"/>
</dbReference>
<dbReference type="PRINTS" id="PR00722">
    <property type="entry name" value="CHYMOTRYPSIN"/>
</dbReference>
<feature type="signal peptide" evidence="2">
    <location>
        <begin position="1"/>
        <end position="26"/>
    </location>
</feature>
<dbReference type="GO" id="GO:0004252">
    <property type="term" value="F:serine-type endopeptidase activity"/>
    <property type="evidence" value="ECO:0007669"/>
    <property type="project" value="InterPro"/>
</dbReference>
<comment type="caution">
    <text evidence="4">The sequence shown here is derived from an EMBL/GenBank/DDBJ whole genome shotgun (WGS) entry which is preliminary data.</text>
</comment>
<feature type="domain" description="Peptidase S1" evidence="3">
    <location>
        <begin position="30"/>
        <end position="289"/>
    </location>
</feature>
<feature type="chain" id="PRO_5009138705" description="Peptidase S1 domain-containing protein" evidence="2">
    <location>
        <begin position="27"/>
        <end position="300"/>
    </location>
</feature>
<dbReference type="InterPro" id="IPR033116">
    <property type="entry name" value="TRYPSIN_SER"/>
</dbReference>
<evidence type="ECO:0000313" key="5">
    <source>
        <dbReference type="Proteomes" id="UP000094501"/>
    </source>
</evidence>
<protein>
    <recommendedName>
        <fullName evidence="3">Peptidase S1 domain-containing protein</fullName>
    </recommendedName>
</protein>
<dbReference type="AlphaFoldDB" id="A0A1E3VWP0"/>
<dbReference type="SMART" id="SM00020">
    <property type="entry name" value="Tryp_SPc"/>
    <property type="match status" value="1"/>
</dbReference>
<dbReference type="PROSITE" id="PS50240">
    <property type="entry name" value="TRYPSIN_DOM"/>
    <property type="match status" value="1"/>
</dbReference>
<dbReference type="InterPro" id="IPR009003">
    <property type="entry name" value="Peptidase_S1_PA"/>
</dbReference>